<dbReference type="EMBL" id="RJUK01000001">
    <property type="protein sequence ID" value="ROQ19982.1"/>
    <property type="molecule type" value="Genomic_DNA"/>
</dbReference>
<evidence type="ECO:0000259" key="2">
    <source>
        <dbReference type="SMART" id="SM00278"/>
    </source>
</evidence>
<protein>
    <submittedName>
        <fullName evidence="3">Competence protein ComEA</fullName>
    </submittedName>
</protein>
<dbReference type="GO" id="GO:0015627">
    <property type="term" value="C:type II protein secretion system complex"/>
    <property type="evidence" value="ECO:0007669"/>
    <property type="project" value="TreeGrafter"/>
</dbReference>
<proteinExistence type="predicted"/>
<dbReference type="InterPro" id="IPR003583">
    <property type="entry name" value="Hlx-hairpin-Hlx_DNA-bd_motif"/>
</dbReference>
<dbReference type="PANTHER" id="PTHR21180">
    <property type="entry name" value="ENDONUCLEASE/EXONUCLEASE/PHOSPHATASE FAMILY DOMAIN-CONTAINING PROTEIN 1"/>
    <property type="match status" value="1"/>
</dbReference>
<accession>A0A3N1NMD8</accession>
<dbReference type="RefSeq" id="WP_123637237.1">
    <property type="nucleotide sequence ID" value="NZ_JBHYFO010000020.1"/>
</dbReference>
<dbReference type="GO" id="GO:0006281">
    <property type="term" value="P:DNA repair"/>
    <property type="evidence" value="ECO:0007669"/>
    <property type="project" value="InterPro"/>
</dbReference>
<dbReference type="Gene3D" id="1.10.150.320">
    <property type="entry name" value="Photosystem II 12 kDa extrinsic protein"/>
    <property type="match status" value="1"/>
</dbReference>
<feature type="chain" id="PRO_5017984058" evidence="1">
    <location>
        <begin position="22"/>
        <end position="88"/>
    </location>
</feature>
<evidence type="ECO:0000313" key="4">
    <source>
        <dbReference type="Proteomes" id="UP000273643"/>
    </source>
</evidence>
<feature type="signal peptide" evidence="1">
    <location>
        <begin position="1"/>
        <end position="21"/>
    </location>
</feature>
<keyword evidence="4" id="KW-1185">Reference proteome</keyword>
<organism evidence="3 4">
    <name type="scientific">Marinimicrobium koreense</name>
    <dbReference type="NCBI Taxonomy" id="306545"/>
    <lineage>
        <taxon>Bacteria</taxon>
        <taxon>Pseudomonadati</taxon>
        <taxon>Pseudomonadota</taxon>
        <taxon>Gammaproteobacteria</taxon>
        <taxon>Cellvibrionales</taxon>
        <taxon>Cellvibrionaceae</taxon>
        <taxon>Marinimicrobium</taxon>
    </lineage>
</organism>
<dbReference type="Proteomes" id="UP000273643">
    <property type="component" value="Unassembled WGS sequence"/>
</dbReference>
<dbReference type="NCBIfam" id="TIGR00426">
    <property type="entry name" value="competence protein ComEA helix-hairpin-helix repeat region"/>
    <property type="match status" value="1"/>
</dbReference>
<dbReference type="OrthoDB" id="7510573at2"/>
<evidence type="ECO:0000313" key="3">
    <source>
        <dbReference type="EMBL" id="ROQ19982.1"/>
    </source>
</evidence>
<dbReference type="Pfam" id="PF12836">
    <property type="entry name" value="HHH_3"/>
    <property type="match status" value="1"/>
</dbReference>
<dbReference type="GO" id="GO:0003677">
    <property type="term" value="F:DNA binding"/>
    <property type="evidence" value="ECO:0007669"/>
    <property type="project" value="InterPro"/>
</dbReference>
<gene>
    <name evidence="3" type="ORF">EDC38_0573</name>
</gene>
<dbReference type="PANTHER" id="PTHR21180:SF32">
    <property type="entry name" value="ENDONUCLEASE_EXONUCLEASE_PHOSPHATASE FAMILY DOMAIN-CONTAINING PROTEIN 1"/>
    <property type="match status" value="1"/>
</dbReference>
<name>A0A3N1NMD8_9GAMM</name>
<feature type="domain" description="Helix-hairpin-helix DNA-binding motif class 1" evidence="2">
    <location>
        <begin position="65"/>
        <end position="84"/>
    </location>
</feature>
<dbReference type="InterPro" id="IPR051675">
    <property type="entry name" value="Endo/Exo/Phosphatase_dom_1"/>
</dbReference>
<dbReference type="InterPro" id="IPR010994">
    <property type="entry name" value="RuvA_2-like"/>
</dbReference>
<dbReference type="AlphaFoldDB" id="A0A3N1NMD8"/>
<reference evidence="3 4" key="1">
    <citation type="submission" date="2018-11" db="EMBL/GenBank/DDBJ databases">
        <title>Genomic Encyclopedia of Type Strains, Phase IV (KMG-IV): sequencing the most valuable type-strain genomes for metagenomic binning, comparative biology and taxonomic classification.</title>
        <authorList>
            <person name="Goeker M."/>
        </authorList>
    </citation>
    <scope>NUCLEOTIDE SEQUENCE [LARGE SCALE GENOMIC DNA]</scope>
    <source>
        <strain evidence="3 4">DSM 16974</strain>
    </source>
</reference>
<dbReference type="SMART" id="SM00278">
    <property type="entry name" value="HhH1"/>
    <property type="match status" value="2"/>
</dbReference>
<keyword evidence="1" id="KW-0732">Signal</keyword>
<evidence type="ECO:0000256" key="1">
    <source>
        <dbReference type="SAM" id="SignalP"/>
    </source>
</evidence>
<dbReference type="InterPro" id="IPR004509">
    <property type="entry name" value="Competence_ComEA_HhH"/>
</dbReference>
<sequence length="88" mass="9403">MKLISSFLCSIALLFSVAAYAAPEAPVNINTADVETLAQLDGIGPKKAEAIVAWRDANGEFVSLDQLVEVRGIGEATIESNRDHMTLN</sequence>
<dbReference type="SUPFAM" id="SSF47781">
    <property type="entry name" value="RuvA domain 2-like"/>
    <property type="match status" value="1"/>
</dbReference>
<comment type="caution">
    <text evidence="3">The sequence shown here is derived from an EMBL/GenBank/DDBJ whole genome shotgun (WGS) entry which is preliminary data.</text>
</comment>
<feature type="domain" description="Helix-hairpin-helix DNA-binding motif class 1" evidence="2">
    <location>
        <begin position="35"/>
        <end position="54"/>
    </location>
</feature>
<dbReference type="GO" id="GO:0015628">
    <property type="term" value="P:protein secretion by the type II secretion system"/>
    <property type="evidence" value="ECO:0007669"/>
    <property type="project" value="TreeGrafter"/>
</dbReference>